<dbReference type="RefSeq" id="WP_071878323.1">
    <property type="nucleotide sequence ID" value="NZ_JXLC01000018.1"/>
</dbReference>
<accession>A0ABM5W7Q5</accession>
<keyword evidence="6" id="KW-1185">Reference proteome</keyword>
<dbReference type="InterPro" id="IPR037274">
    <property type="entry name" value="Znf_CHY_sf"/>
</dbReference>
<organism evidence="5 6">
    <name type="scientific">Enterococcus silesiacus</name>
    <dbReference type="NCBI Taxonomy" id="332949"/>
    <lineage>
        <taxon>Bacteria</taxon>
        <taxon>Bacillati</taxon>
        <taxon>Bacillota</taxon>
        <taxon>Bacilli</taxon>
        <taxon>Lactobacillales</taxon>
        <taxon>Enterococcaceae</taxon>
        <taxon>Enterococcus</taxon>
    </lineage>
</organism>
<evidence type="ECO:0000259" key="4">
    <source>
        <dbReference type="PROSITE" id="PS51266"/>
    </source>
</evidence>
<keyword evidence="3" id="KW-0862">Zinc</keyword>
<protein>
    <recommendedName>
        <fullName evidence="4">CHY-type domain-containing protein</fullName>
    </recommendedName>
</protein>
<dbReference type="EMBL" id="CP013614">
    <property type="protein sequence ID" value="ALS01278.1"/>
    <property type="molecule type" value="Genomic_DNA"/>
</dbReference>
<keyword evidence="2" id="KW-0863">Zinc-finger</keyword>
<dbReference type="InterPro" id="IPR008913">
    <property type="entry name" value="Znf_CHY"/>
</dbReference>
<dbReference type="Proteomes" id="UP000065511">
    <property type="component" value="Chromosome"/>
</dbReference>
<dbReference type="SUPFAM" id="SSF161219">
    <property type="entry name" value="CHY zinc finger-like"/>
    <property type="match status" value="1"/>
</dbReference>
<evidence type="ECO:0000256" key="3">
    <source>
        <dbReference type="ARBA" id="ARBA00022833"/>
    </source>
</evidence>
<dbReference type="InterPro" id="IPR016694">
    <property type="entry name" value="UCP017292"/>
</dbReference>
<dbReference type="PROSITE" id="PS51266">
    <property type="entry name" value="ZF_CHY"/>
    <property type="match status" value="1"/>
</dbReference>
<dbReference type="Pfam" id="PF05495">
    <property type="entry name" value="zf-CHY"/>
    <property type="match status" value="1"/>
</dbReference>
<feature type="domain" description="CHY-type" evidence="4">
    <location>
        <begin position="8"/>
        <end position="89"/>
    </location>
</feature>
<evidence type="ECO:0000256" key="2">
    <source>
        <dbReference type="ARBA" id="ARBA00022771"/>
    </source>
</evidence>
<dbReference type="PIRSF" id="PIRSF017292">
    <property type="entry name" value="UCP017292_Znf_CHY"/>
    <property type="match status" value="1"/>
</dbReference>
<gene>
    <name evidence="5" type="ORF">ATZ33_07825</name>
</gene>
<evidence type="ECO:0000313" key="5">
    <source>
        <dbReference type="EMBL" id="ALS01278.1"/>
    </source>
</evidence>
<name>A0ABM5W7Q5_9ENTE</name>
<proteinExistence type="predicted"/>
<keyword evidence="1" id="KW-0479">Metal-binding</keyword>
<reference evidence="5 6" key="1">
    <citation type="submission" date="2015-12" db="EMBL/GenBank/DDBJ databases">
        <authorList>
            <person name="Lauer A."/>
            <person name="Humrighouse B."/>
            <person name="Loparev V."/>
            <person name="Shewmaker P.L."/>
            <person name="Whitney A.M."/>
            <person name="McLaughlin R.W."/>
        </authorList>
    </citation>
    <scope>NUCLEOTIDE SEQUENCE [LARGE SCALE GENOMIC DNA]</scope>
    <source>
        <strain evidence="5 6">LMG 23085</strain>
    </source>
</reference>
<evidence type="ECO:0000256" key="1">
    <source>
        <dbReference type="ARBA" id="ARBA00022723"/>
    </source>
</evidence>
<sequence>MEKIHGSVVDNQGRCVHYASAVDVVGNKCFLCKKYYACFQCHDELEAHNFMPWPLVADPGAKIVLCGVCQFEMTADEYKKQSGCLNCGQLFNPNCSKHSAIYFS</sequence>
<evidence type="ECO:0000313" key="6">
    <source>
        <dbReference type="Proteomes" id="UP000065511"/>
    </source>
</evidence>